<evidence type="ECO:0000256" key="3">
    <source>
        <dbReference type="ARBA" id="ARBA00022989"/>
    </source>
</evidence>
<feature type="transmembrane region" description="Helical" evidence="5">
    <location>
        <begin position="31"/>
        <end position="48"/>
    </location>
</feature>
<name>A0ABV8V336_9GAMM</name>
<evidence type="ECO:0000256" key="2">
    <source>
        <dbReference type="ARBA" id="ARBA00022692"/>
    </source>
</evidence>
<evidence type="ECO:0000256" key="1">
    <source>
        <dbReference type="ARBA" id="ARBA00004141"/>
    </source>
</evidence>
<evidence type="ECO:0000256" key="5">
    <source>
        <dbReference type="SAM" id="Phobius"/>
    </source>
</evidence>
<feature type="domain" description="Yip1" evidence="6">
    <location>
        <begin position="6"/>
        <end position="181"/>
    </location>
</feature>
<feature type="transmembrane region" description="Helical" evidence="5">
    <location>
        <begin position="105"/>
        <end position="124"/>
    </location>
</feature>
<keyword evidence="4 5" id="KW-0472">Membrane</keyword>
<dbReference type="EMBL" id="JBHSCX010000005">
    <property type="protein sequence ID" value="MFC4362212.1"/>
    <property type="molecule type" value="Genomic_DNA"/>
</dbReference>
<gene>
    <name evidence="7" type="ORF">ACFOX3_07860</name>
</gene>
<evidence type="ECO:0000256" key="4">
    <source>
        <dbReference type="ARBA" id="ARBA00023136"/>
    </source>
</evidence>
<sequence length="198" mass="21887">MLNHAFGLLVHPRQQWQALHDLSDDSLKRNSPYTIVLALLPALAWYIGSTEFGWRIGQGEATYMTEHSALSLMGGFYFALLLAVTVIGYFIHWMSKTYGVKSDPLKGFVVAGFIATPIYLVGIAGIYPQVWLHVLLVLAALSYAVYLLFIGLPIMFEMSEERGFLFSSAVMGVAMVVAVAMMAGTVLFWDLVSPPVFL</sequence>
<evidence type="ECO:0000259" key="6">
    <source>
        <dbReference type="Pfam" id="PF04893"/>
    </source>
</evidence>
<dbReference type="Pfam" id="PF04893">
    <property type="entry name" value="Yip1"/>
    <property type="match status" value="1"/>
</dbReference>
<protein>
    <submittedName>
        <fullName evidence="7">Yip1 family protein</fullName>
    </submittedName>
</protein>
<keyword evidence="8" id="KW-1185">Reference proteome</keyword>
<dbReference type="InterPro" id="IPR006977">
    <property type="entry name" value="Yip1_dom"/>
</dbReference>
<comment type="caution">
    <text evidence="7">The sequence shown here is derived from an EMBL/GenBank/DDBJ whole genome shotgun (WGS) entry which is preliminary data.</text>
</comment>
<feature type="transmembrane region" description="Helical" evidence="5">
    <location>
        <begin position="164"/>
        <end position="189"/>
    </location>
</feature>
<feature type="transmembrane region" description="Helical" evidence="5">
    <location>
        <begin position="130"/>
        <end position="152"/>
    </location>
</feature>
<comment type="subcellular location">
    <subcellularLocation>
        <location evidence="1">Membrane</location>
        <topology evidence="1">Multi-pass membrane protein</topology>
    </subcellularLocation>
</comment>
<keyword evidence="3 5" id="KW-1133">Transmembrane helix</keyword>
<accession>A0ABV8V336</accession>
<dbReference type="Proteomes" id="UP001595840">
    <property type="component" value="Unassembled WGS sequence"/>
</dbReference>
<organism evidence="7 8">
    <name type="scientific">Simiduia curdlanivorans</name>
    <dbReference type="NCBI Taxonomy" id="1492769"/>
    <lineage>
        <taxon>Bacteria</taxon>
        <taxon>Pseudomonadati</taxon>
        <taxon>Pseudomonadota</taxon>
        <taxon>Gammaproteobacteria</taxon>
        <taxon>Cellvibrionales</taxon>
        <taxon>Cellvibrionaceae</taxon>
        <taxon>Simiduia</taxon>
    </lineage>
</organism>
<evidence type="ECO:0000313" key="7">
    <source>
        <dbReference type="EMBL" id="MFC4362212.1"/>
    </source>
</evidence>
<feature type="transmembrane region" description="Helical" evidence="5">
    <location>
        <begin position="68"/>
        <end position="93"/>
    </location>
</feature>
<reference evidence="8" key="1">
    <citation type="journal article" date="2019" name="Int. J. Syst. Evol. Microbiol.">
        <title>The Global Catalogue of Microorganisms (GCM) 10K type strain sequencing project: providing services to taxonomists for standard genome sequencing and annotation.</title>
        <authorList>
            <consortium name="The Broad Institute Genomics Platform"/>
            <consortium name="The Broad Institute Genome Sequencing Center for Infectious Disease"/>
            <person name="Wu L."/>
            <person name="Ma J."/>
        </authorList>
    </citation>
    <scope>NUCLEOTIDE SEQUENCE [LARGE SCALE GENOMIC DNA]</scope>
    <source>
        <strain evidence="8">CECT 8570</strain>
    </source>
</reference>
<keyword evidence="2 5" id="KW-0812">Transmembrane</keyword>
<evidence type="ECO:0000313" key="8">
    <source>
        <dbReference type="Proteomes" id="UP001595840"/>
    </source>
</evidence>
<proteinExistence type="predicted"/>
<dbReference type="RefSeq" id="WP_290265569.1">
    <property type="nucleotide sequence ID" value="NZ_JAUFQG010000006.1"/>
</dbReference>